<evidence type="ECO:0000256" key="1">
    <source>
        <dbReference type="SAM" id="MobiDB-lite"/>
    </source>
</evidence>
<feature type="region of interest" description="Disordered" evidence="1">
    <location>
        <begin position="365"/>
        <end position="385"/>
    </location>
</feature>
<proteinExistence type="predicted"/>
<accession>A0A2A6FS90</accession>
<name>A0A2A6FS90_9MICO</name>
<evidence type="ECO:0008006" key="4">
    <source>
        <dbReference type="Google" id="ProtNLM"/>
    </source>
</evidence>
<evidence type="ECO:0000313" key="3">
    <source>
        <dbReference type="Proteomes" id="UP000219994"/>
    </source>
</evidence>
<dbReference type="Proteomes" id="UP000219994">
    <property type="component" value="Unassembled WGS sequence"/>
</dbReference>
<sequence length="385" mass="41249">MWTGRSRRRAARRSSTCPNTRASAYCGGGLLTVEERCSVTTSSGQGRRLLVCAFEGWNDAGEAASDTGRLLAQHLGLTARMSVDPELYFDYQFTRPIIRTGESGVRRVEWPGATLFGPAPPSPGEDGASVDPDISHLPAPPSPGEDEKNGRADCKECPAPPSLGEDNSDRDHQLRSDNTRQLHVLLGAEPARSWRAFVEELLDAAAAVQIDGIILLGAMLADAPHTRPLTVLASSENATQREIFGLERSTYEGPVGILSVLAEHAELRGIPTVSLWVAVPHYVHSAPSPKAMLALVTKLEELFDLTIPLGSLATDAAAWEAGVDAAASEDEDLAGYVAQLERARDAVDAPSASGEAIAQEFEQYLRQHDGPEGRGSPDDRADGRR</sequence>
<evidence type="ECO:0000313" key="2">
    <source>
        <dbReference type="EMBL" id="PDQ35293.1"/>
    </source>
</evidence>
<dbReference type="InterPro" id="IPR038389">
    <property type="entry name" value="PSMG2_sf"/>
</dbReference>
<organism evidence="2 3">
    <name type="scientific">Candidatus Lumbricidiphila eiseniae</name>
    <dbReference type="NCBI Taxonomy" id="1969409"/>
    <lineage>
        <taxon>Bacteria</taxon>
        <taxon>Bacillati</taxon>
        <taxon>Actinomycetota</taxon>
        <taxon>Actinomycetes</taxon>
        <taxon>Micrococcales</taxon>
        <taxon>Microbacteriaceae</taxon>
        <taxon>Candidatus Lumbricidiphila</taxon>
    </lineage>
</organism>
<dbReference type="Gene3D" id="3.40.50.10900">
    <property type="entry name" value="PAC-like subunit"/>
    <property type="match status" value="1"/>
</dbReference>
<dbReference type="InterPro" id="IPR019151">
    <property type="entry name" value="Proteasome_assmbl_chaperone_2"/>
</dbReference>
<comment type="caution">
    <text evidence="2">The sequence shown here is derived from an EMBL/GenBank/DDBJ whole genome shotgun (WGS) entry which is preliminary data.</text>
</comment>
<feature type="compositionally biased region" description="Basic and acidic residues" evidence="1">
    <location>
        <begin position="145"/>
        <end position="156"/>
    </location>
</feature>
<reference evidence="3" key="1">
    <citation type="submission" date="2017-03" db="EMBL/GenBank/DDBJ databases">
        <authorList>
            <person name="Lund M.B."/>
        </authorList>
    </citation>
    <scope>NUCLEOTIDE SEQUENCE [LARGE SCALE GENOMIC DNA]</scope>
</reference>
<gene>
    <name evidence="2" type="ORF">B5766_06745</name>
</gene>
<dbReference type="AlphaFoldDB" id="A0A2A6FS90"/>
<dbReference type="Pfam" id="PF09754">
    <property type="entry name" value="PAC2"/>
    <property type="match status" value="1"/>
</dbReference>
<feature type="region of interest" description="Disordered" evidence="1">
    <location>
        <begin position="112"/>
        <end position="174"/>
    </location>
</feature>
<dbReference type="EMBL" id="NAEP01000036">
    <property type="protein sequence ID" value="PDQ35293.1"/>
    <property type="molecule type" value="Genomic_DNA"/>
</dbReference>
<dbReference type="SUPFAM" id="SSF159659">
    <property type="entry name" value="Cgl1923-like"/>
    <property type="match status" value="2"/>
</dbReference>
<protein>
    <recommendedName>
        <fullName evidence="4">Carboxylate--amine ligase</fullName>
    </recommendedName>
</protein>